<proteinExistence type="predicted"/>
<gene>
    <name evidence="1" type="ORF">MRB53_019806</name>
</gene>
<evidence type="ECO:0000313" key="2">
    <source>
        <dbReference type="Proteomes" id="UP001234297"/>
    </source>
</evidence>
<dbReference type="EMBL" id="CM056814">
    <property type="protein sequence ID" value="KAJ8626499.1"/>
    <property type="molecule type" value="Genomic_DNA"/>
</dbReference>
<evidence type="ECO:0000313" key="1">
    <source>
        <dbReference type="EMBL" id="KAJ8626499.1"/>
    </source>
</evidence>
<accession>A0ACC2KZ37</accession>
<reference evidence="1 2" key="1">
    <citation type="journal article" date="2022" name="Hortic Res">
        <title>A haplotype resolved chromosomal level avocado genome allows analysis of novel avocado genes.</title>
        <authorList>
            <person name="Nath O."/>
            <person name="Fletcher S.J."/>
            <person name="Hayward A."/>
            <person name="Shaw L.M."/>
            <person name="Masouleh A.K."/>
            <person name="Furtado A."/>
            <person name="Henry R.J."/>
            <person name="Mitter N."/>
        </authorList>
    </citation>
    <scope>NUCLEOTIDE SEQUENCE [LARGE SCALE GENOMIC DNA]</scope>
    <source>
        <strain evidence="2">cv. Hass</strain>
    </source>
</reference>
<dbReference type="Proteomes" id="UP001234297">
    <property type="component" value="Chromosome 6"/>
</dbReference>
<name>A0ACC2KZ37_PERAE</name>
<keyword evidence="2" id="KW-1185">Reference proteome</keyword>
<sequence>MSGDLSSLVKKGKHLGESLSLNRENRLVGEEGQVFVALLVRLGRILVRFGRVSLLQNRDNHIAGKERQVSFALLVRFRWASFLQNRENRITVALRRCSFTPRHAPFPLHAKPHHCHPKIRFGFIILAAGS</sequence>
<comment type="caution">
    <text evidence="1">The sequence shown here is derived from an EMBL/GenBank/DDBJ whole genome shotgun (WGS) entry which is preliminary data.</text>
</comment>
<organism evidence="1 2">
    <name type="scientific">Persea americana</name>
    <name type="common">Avocado</name>
    <dbReference type="NCBI Taxonomy" id="3435"/>
    <lineage>
        <taxon>Eukaryota</taxon>
        <taxon>Viridiplantae</taxon>
        <taxon>Streptophyta</taxon>
        <taxon>Embryophyta</taxon>
        <taxon>Tracheophyta</taxon>
        <taxon>Spermatophyta</taxon>
        <taxon>Magnoliopsida</taxon>
        <taxon>Magnoliidae</taxon>
        <taxon>Laurales</taxon>
        <taxon>Lauraceae</taxon>
        <taxon>Persea</taxon>
    </lineage>
</organism>
<protein>
    <submittedName>
        <fullName evidence="1">Uncharacterized protein</fullName>
    </submittedName>
</protein>